<evidence type="ECO:0000256" key="7">
    <source>
        <dbReference type="ARBA" id="ARBA00023149"/>
    </source>
</evidence>
<dbReference type="GO" id="GO:0016301">
    <property type="term" value="F:kinase activity"/>
    <property type="evidence" value="ECO:0007669"/>
    <property type="project" value="UniProtKB-KW"/>
</dbReference>
<dbReference type="FunFam" id="2.60.120.10:FF:000006">
    <property type="entry name" value="cAMP-dependent protein kinase type I-alpha regulatory subunit"/>
    <property type="match status" value="1"/>
</dbReference>
<keyword evidence="12" id="KW-1185">Reference proteome</keyword>
<dbReference type="FunFam" id="2.60.120.10:FF:000039">
    <property type="entry name" value="cAMP-dependent protein kinase regulatory subunit"/>
    <property type="match status" value="1"/>
</dbReference>
<evidence type="ECO:0000256" key="3">
    <source>
        <dbReference type="ARBA" id="ARBA00022553"/>
    </source>
</evidence>
<dbReference type="GO" id="GO:0005634">
    <property type="term" value="C:nucleus"/>
    <property type="evidence" value="ECO:0007669"/>
    <property type="project" value="EnsemblFungi"/>
</dbReference>
<keyword evidence="3" id="KW-0597">Phosphoprotein</keyword>
<dbReference type="PANTHER" id="PTHR11635">
    <property type="entry name" value="CAMP-DEPENDENT PROTEIN KINASE REGULATORY CHAIN"/>
    <property type="match status" value="1"/>
</dbReference>
<dbReference type="InterPro" id="IPR014710">
    <property type="entry name" value="RmlC-like_jellyroll"/>
</dbReference>
<dbReference type="CDD" id="cd00038">
    <property type="entry name" value="CAP_ED"/>
    <property type="match status" value="2"/>
</dbReference>
<dbReference type="PROSITE" id="PS50042">
    <property type="entry name" value="CNMP_BINDING_3"/>
    <property type="match status" value="2"/>
</dbReference>
<keyword evidence="7 8" id="KW-0114">cAMP</keyword>
<name>A0A068S6F9_9FUNG</name>
<accession>A0A068S6F9</accession>
<dbReference type="GO" id="GO:0042802">
    <property type="term" value="F:identical protein binding"/>
    <property type="evidence" value="ECO:0007669"/>
    <property type="project" value="EnsemblFungi"/>
</dbReference>
<evidence type="ECO:0000256" key="8">
    <source>
        <dbReference type="PIRNR" id="PIRNR000548"/>
    </source>
</evidence>
<dbReference type="GO" id="GO:0097271">
    <property type="term" value="P:protein localization to bud neck"/>
    <property type="evidence" value="ECO:0007669"/>
    <property type="project" value="EnsemblFungi"/>
</dbReference>
<dbReference type="GO" id="GO:0007189">
    <property type="term" value="P:adenylate cyclase-activating G protein-coupled receptor signaling pathway"/>
    <property type="evidence" value="ECO:0007669"/>
    <property type="project" value="EnsemblFungi"/>
</dbReference>
<comment type="subunit">
    <text evidence="8">Tetramer, composed of 2 regulatory (R) and 2 catalytic (C) subunits. In the presence of cAMP it dissociates into 2 active monomeric C subunits and an R dimer.</text>
</comment>
<dbReference type="GO" id="GO:0005886">
    <property type="term" value="C:plasma membrane"/>
    <property type="evidence" value="ECO:0007669"/>
    <property type="project" value="EnsemblFungi"/>
</dbReference>
<dbReference type="GO" id="GO:0046827">
    <property type="term" value="P:positive regulation of protein export from nucleus"/>
    <property type="evidence" value="ECO:0007669"/>
    <property type="project" value="EnsemblFungi"/>
</dbReference>
<dbReference type="GO" id="GO:0005829">
    <property type="term" value="C:cytosol"/>
    <property type="evidence" value="ECO:0007669"/>
    <property type="project" value="TreeGrafter"/>
</dbReference>
<comment type="caution">
    <text evidence="11">The sequence shown here is derived from an EMBL/GenBank/DDBJ whole genome shotgun (WGS) entry which is preliminary data.</text>
</comment>
<dbReference type="STRING" id="1263082.A0A068S6F9"/>
<dbReference type="GO" id="GO:0042149">
    <property type="term" value="P:cellular response to glucose starvation"/>
    <property type="evidence" value="ECO:0007669"/>
    <property type="project" value="EnsemblFungi"/>
</dbReference>
<feature type="binding site" evidence="9">
    <location>
        <position position="314"/>
    </location>
    <ligand>
        <name>3',5'-cyclic AMP</name>
        <dbReference type="ChEBI" id="CHEBI:58165"/>
        <label>2</label>
    </ligand>
</feature>
<evidence type="ECO:0000256" key="5">
    <source>
        <dbReference type="ARBA" id="ARBA00022737"/>
    </source>
</evidence>
<dbReference type="Gene3D" id="2.60.120.10">
    <property type="entry name" value="Jelly Rolls"/>
    <property type="match status" value="2"/>
</dbReference>
<dbReference type="OrthoDB" id="417078at2759"/>
<feature type="binding site" evidence="9">
    <location>
        <position position="200"/>
    </location>
    <ligand>
        <name>3',5'-cyclic AMP</name>
        <dbReference type="ChEBI" id="CHEBI:58165"/>
        <label>1</label>
    </ligand>
</feature>
<evidence type="ECO:0000313" key="12">
    <source>
        <dbReference type="Proteomes" id="UP000027586"/>
    </source>
</evidence>
<dbReference type="PANTHER" id="PTHR11635:SF152">
    <property type="entry name" value="CAMP-DEPENDENT PROTEIN KINASE TYPE I REGULATORY SUBUNIT-RELATED"/>
    <property type="match status" value="1"/>
</dbReference>
<dbReference type="GO" id="GO:0030552">
    <property type="term" value="F:cAMP binding"/>
    <property type="evidence" value="ECO:0007669"/>
    <property type="project" value="UniProtKB-KW"/>
</dbReference>
<dbReference type="EMBL" id="CBTN010000050">
    <property type="protein sequence ID" value="CDH57884.1"/>
    <property type="molecule type" value="Genomic_DNA"/>
</dbReference>
<feature type="binding site" evidence="9">
    <location>
        <position position="323"/>
    </location>
    <ligand>
        <name>3',5'-cyclic AMP</name>
        <dbReference type="ChEBI" id="CHEBI:58165"/>
        <label>2</label>
    </ligand>
</feature>
<dbReference type="GO" id="GO:0005952">
    <property type="term" value="C:cAMP-dependent protein kinase complex"/>
    <property type="evidence" value="ECO:0007669"/>
    <property type="project" value="EnsemblFungi"/>
</dbReference>
<feature type="binding site" evidence="9">
    <location>
        <position position="191"/>
    </location>
    <ligand>
        <name>3',5'-cyclic AMP</name>
        <dbReference type="ChEBI" id="CHEBI:58165"/>
        <label>1</label>
    </ligand>
</feature>
<evidence type="ECO:0000256" key="4">
    <source>
        <dbReference type="ARBA" id="ARBA00022566"/>
    </source>
</evidence>
<reference evidence="11" key="1">
    <citation type="submission" date="2013-08" db="EMBL/GenBank/DDBJ databases">
        <title>Gene expansion shapes genome architecture in the human pathogen Lichtheimia corymbifera: an evolutionary genomics analysis in the ancient terrestrial Mucorales (Mucoromycotina).</title>
        <authorList>
            <person name="Schwartze V.U."/>
            <person name="Winter S."/>
            <person name="Shelest E."/>
            <person name="Marcet-Houben M."/>
            <person name="Horn F."/>
            <person name="Wehner S."/>
            <person name="Hoffmann K."/>
            <person name="Riege K."/>
            <person name="Sammeth M."/>
            <person name="Nowrousian M."/>
            <person name="Valiante V."/>
            <person name="Linde J."/>
            <person name="Jacobsen I.D."/>
            <person name="Marz M."/>
            <person name="Brakhage A.A."/>
            <person name="Gabaldon T."/>
            <person name="Bocker S."/>
            <person name="Voigt K."/>
        </authorList>
    </citation>
    <scope>NUCLEOTIDE SEQUENCE [LARGE SCALE GENOMIC DNA]</scope>
    <source>
        <strain evidence="11">FSU 9682</strain>
    </source>
</reference>
<gene>
    <name evidence="11" type="ORF">LCOR_08776.1</name>
</gene>
<evidence type="ECO:0000256" key="2">
    <source>
        <dbReference type="ARBA" id="ARBA00020355"/>
    </source>
</evidence>
<dbReference type="InterPro" id="IPR018488">
    <property type="entry name" value="cNMP-bd_CS"/>
</dbReference>
<dbReference type="SUPFAM" id="SSF51206">
    <property type="entry name" value="cAMP-binding domain-like"/>
    <property type="match status" value="2"/>
</dbReference>
<comment type="similarity">
    <text evidence="1 8">Belongs to the cAMP-dependent kinase regulatory chain family.</text>
</comment>
<dbReference type="Pfam" id="PF00027">
    <property type="entry name" value="cNMP_binding"/>
    <property type="match status" value="2"/>
</dbReference>
<dbReference type="SMART" id="SM00100">
    <property type="entry name" value="cNMP"/>
    <property type="match status" value="2"/>
</dbReference>
<dbReference type="InterPro" id="IPR018490">
    <property type="entry name" value="cNMP-bd_dom_sf"/>
</dbReference>
<dbReference type="InterPro" id="IPR000595">
    <property type="entry name" value="cNMP-bd_dom"/>
</dbReference>
<dbReference type="GO" id="GO:0000785">
    <property type="term" value="C:chromatin"/>
    <property type="evidence" value="ECO:0007669"/>
    <property type="project" value="EnsemblFungi"/>
</dbReference>
<dbReference type="InterPro" id="IPR050503">
    <property type="entry name" value="cAMP-dep_PK_reg_su-like"/>
</dbReference>
<evidence type="ECO:0000259" key="10">
    <source>
        <dbReference type="PROSITE" id="PS50042"/>
    </source>
</evidence>
<organism evidence="11 12">
    <name type="scientific">Lichtheimia corymbifera JMRC:FSU:9682</name>
    <dbReference type="NCBI Taxonomy" id="1263082"/>
    <lineage>
        <taxon>Eukaryota</taxon>
        <taxon>Fungi</taxon>
        <taxon>Fungi incertae sedis</taxon>
        <taxon>Mucoromycota</taxon>
        <taxon>Mucoromycotina</taxon>
        <taxon>Mucoromycetes</taxon>
        <taxon>Mucorales</taxon>
        <taxon>Lichtheimiaceae</taxon>
        <taxon>Lichtheimia</taxon>
    </lineage>
</organism>
<dbReference type="PIRSF" id="PIRSF000548">
    <property type="entry name" value="PK_regulatory"/>
    <property type="match status" value="1"/>
</dbReference>
<protein>
    <recommendedName>
        <fullName evidence="2 8">cAMP-dependent protein kinase regulatory subunit</fullName>
    </recommendedName>
</protein>
<keyword evidence="6 8" id="KW-0547">Nucleotide-binding</keyword>
<keyword evidence="4 8" id="KW-0116">cAMP-binding</keyword>
<dbReference type="GO" id="GO:0006995">
    <property type="term" value="P:cellular response to nitrogen starvation"/>
    <property type="evidence" value="ECO:0007669"/>
    <property type="project" value="EnsemblFungi"/>
</dbReference>
<dbReference type="AlphaFoldDB" id="A0A068S6F9"/>
<dbReference type="GO" id="GO:0046580">
    <property type="term" value="P:negative regulation of Ras protein signal transduction"/>
    <property type="evidence" value="ECO:0007669"/>
    <property type="project" value="EnsemblFungi"/>
</dbReference>
<evidence type="ECO:0000256" key="6">
    <source>
        <dbReference type="ARBA" id="ARBA00022741"/>
    </source>
</evidence>
<keyword evidence="5" id="KW-0677">Repeat</keyword>
<dbReference type="PROSITE" id="PS00889">
    <property type="entry name" value="CNMP_BINDING_2"/>
    <property type="match status" value="2"/>
</dbReference>
<dbReference type="GO" id="GO:0045944">
    <property type="term" value="P:positive regulation of transcription by RNA polymerase II"/>
    <property type="evidence" value="ECO:0007669"/>
    <property type="project" value="EnsemblFungi"/>
</dbReference>
<evidence type="ECO:0000256" key="9">
    <source>
        <dbReference type="PIRSR" id="PIRSR000548-1"/>
    </source>
</evidence>
<evidence type="ECO:0000313" key="11">
    <source>
        <dbReference type="EMBL" id="CDH57884.1"/>
    </source>
</evidence>
<dbReference type="GO" id="GO:0010603">
    <property type="term" value="P:regulation of cytoplasmic mRNA processing body assembly"/>
    <property type="evidence" value="ECO:0007669"/>
    <property type="project" value="EnsemblFungi"/>
</dbReference>
<dbReference type="Proteomes" id="UP000027586">
    <property type="component" value="Unassembled WGS sequence"/>
</dbReference>
<feature type="domain" description="Cyclic nucleotide-binding" evidence="10">
    <location>
        <begin position="244"/>
        <end position="364"/>
    </location>
</feature>
<evidence type="ECO:0000256" key="1">
    <source>
        <dbReference type="ARBA" id="ARBA00005753"/>
    </source>
</evidence>
<dbReference type="InterPro" id="IPR012198">
    <property type="entry name" value="cAMP_dep_PK_reg_su"/>
</dbReference>
<dbReference type="GO" id="GO:0004862">
    <property type="term" value="F:cAMP-dependent protein kinase inhibitor activity"/>
    <property type="evidence" value="ECO:0007669"/>
    <property type="project" value="EnsemblFungi"/>
</dbReference>
<dbReference type="VEuPathDB" id="FungiDB:LCOR_08776.1"/>
<feature type="domain" description="Cyclic nucleotide-binding" evidence="10">
    <location>
        <begin position="108"/>
        <end position="241"/>
    </location>
</feature>
<dbReference type="PRINTS" id="PR00103">
    <property type="entry name" value="CAMPKINASE"/>
</dbReference>
<proteinExistence type="inferred from homology"/>
<dbReference type="GO" id="GO:0034236">
    <property type="term" value="F:protein kinase A catalytic subunit binding"/>
    <property type="evidence" value="ECO:0007669"/>
    <property type="project" value="TreeGrafter"/>
</dbReference>
<sequence>MGDHTISEVHPLVNEPPSIAIDNQTCNDDSFSMTMTAIAEQQQKEDSFSSQILSLQHFPLPNYCRERRQSVSAESFNPDNTSTLHFTQYPKTSHQRARIDAAIANNFLFRSLDQDLRQHVVDTMAEKRIPNGTVVVQQGSIGDFYYIIEEGTFECYIEDQPDMDNAADGKSTAKVHHRHVASYGSGGSFGELALMYNAPRAATVVATSDAVVWVLDRVTFRSLLQESMARKRHMYDGFLAHIPIFQSLSLYGRHKIADALESVHFDDKDVVMHEGDSGHNFYLIEDGVALCYKKSSDGSLVQVNKLGKGDYFGELAMLYENPRAATVVADGILKCVTLNKGAFNRLLGPVIDVLQCNSKNYQDLNDA</sequence>